<dbReference type="Gene3D" id="3.10.129.10">
    <property type="entry name" value="Hotdog Thioesterase"/>
    <property type="match status" value="1"/>
</dbReference>
<gene>
    <name evidence="3" type="ORF">HY618_02355</name>
</gene>
<sequence>MEMACFGAIEPYLAPGHTSVGTLVSLRHLAGTPKGMRLEARARLVERDRRRFVFEVEIFDEEEKVAEGRHERFVVPRERTNEKLARKVAKVRGRA</sequence>
<comment type="caution">
    <text evidence="3">The sequence shown here is derived from an EMBL/GenBank/DDBJ whole genome shotgun (WGS) entry which is preliminary data.</text>
</comment>
<protein>
    <recommendedName>
        <fullName evidence="2">Fluoroacetyl-CoA-specific thioesterase-like domain-containing protein</fullName>
    </recommendedName>
</protein>
<dbReference type="InterPro" id="IPR029069">
    <property type="entry name" value="HotDog_dom_sf"/>
</dbReference>
<dbReference type="Proteomes" id="UP000752292">
    <property type="component" value="Unassembled WGS sequence"/>
</dbReference>
<proteinExistence type="predicted"/>
<accession>A0A933E973</accession>
<dbReference type="PANTHER" id="PTHR36934:SF1">
    <property type="entry name" value="THIOESTERASE DOMAIN-CONTAINING PROTEIN"/>
    <property type="match status" value="1"/>
</dbReference>
<evidence type="ECO:0000256" key="1">
    <source>
        <dbReference type="PIRSR" id="PIRSR014972-2"/>
    </source>
</evidence>
<dbReference type="AlphaFoldDB" id="A0A933E973"/>
<dbReference type="PANTHER" id="PTHR36934">
    <property type="entry name" value="BLR0278 PROTEIN"/>
    <property type="match status" value="1"/>
</dbReference>
<dbReference type="InterPro" id="IPR054485">
    <property type="entry name" value="FlK-like_dom"/>
</dbReference>
<dbReference type="SUPFAM" id="SSF54637">
    <property type="entry name" value="Thioesterase/thiol ester dehydrase-isomerase"/>
    <property type="match status" value="1"/>
</dbReference>
<dbReference type="Pfam" id="PF22636">
    <property type="entry name" value="FlK"/>
    <property type="match status" value="1"/>
</dbReference>
<organism evidence="3 4">
    <name type="scientific">Tectimicrobiota bacterium</name>
    <dbReference type="NCBI Taxonomy" id="2528274"/>
    <lineage>
        <taxon>Bacteria</taxon>
        <taxon>Pseudomonadati</taxon>
        <taxon>Nitrospinota/Tectimicrobiota group</taxon>
        <taxon>Candidatus Tectimicrobiota</taxon>
    </lineage>
</organism>
<dbReference type="InterPro" id="IPR025540">
    <property type="entry name" value="FlK"/>
</dbReference>
<feature type="binding site" evidence="1">
    <location>
        <position position="72"/>
    </location>
    <ligand>
        <name>substrate</name>
    </ligand>
</feature>
<name>A0A933E973_UNCTE</name>
<dbReference type="EMBL" id="JACQRX010000106">
    <property type="protein sequence ID" value="MBI4251275.1"/>
    <property type="molecule type" value="Genomic_DNA"/>
</dbReference>
<evidence type="ECO:0000313" key="3">
    <source>
        <dbReference type="EMBL" id="MBI4251275.1"/>
    </source>
</evidence>
<feature type="domain" description="Fluoroacetyl-CoA-specific thioesterase-like" evidence="2">
    <location>
        <begin position="1"/>
        <end position="78"/>
    </location>
</feature>
<feature type="binding site" evidence="1">
    <location>
        <position position="21"/>
    </location>
    <ligand>
        <name>CoA</name>
        <dbReference type="ChEBI" id="CHEBI:57287"/>
    </ligand>
</feature>
<dbReference type="PIRSF" id="PIRSF014972">
    <property type="entry name" value="FlK"/>
    <property type="match status" value="1"/>
</dbReference>
<feature type="binding site" evidence="1">
    <location>
        <position position="21"/>
    </location>
    <ligand>
        <name>substrate</name>
    </ligand>
</feature>
<evidence type="ECO:0000313" key="4">
    <source>
        <dbReference type="Proteomes" id="UP000752292"/>
    </source>
</evidence>
<reference evidence="3" key="1">
    <citation type="submission" date="2020-07" db="EMBL/GenBank/DDBJ databases">
        <title>Huge and variable diversity of episymbiotic CPR bacteria and DPANN archaea in groundwater ecosystems.</title>
        <authorList>
            <person name="He C.Y."/>
            <person name="Keren R."/>
            <person name="Whittaker M."/>
            <person name="Farag I.F."/>
            <person name="Doudna J."/>
            <person name="Cate J.H.D."/>
            <person name="Banfield J.F."/>
        </authorList>
    </citation>
    <scope>NUCLEOTIDE SEQUENCE</scope>
    <source>
        <strain evidence="3">NC_groundwater_1370_Ag_S-0.2um_69_93</strain>
    </source>
</reference>
<evidence type="ECO:0000259" key="2">
    <source>
        <dbReference type="Pfam" id="PF22636"/>
    </source>
</evidence>